<keyword evidence="4" id="KW-1185">Reference proteome</keyword>
<reference evidence="3 4" key="1">
    <citation type="journal article" date="2017" name="Genome Biol.">
        <title>New reference genome sequences of hot pepper reveal the massive evolution of plant disease-resistance genes by retroduplication.</title>
        <authorList>
            <person name="Kim S."/>
            <person name="Park J."/>
            <person name="Yeom S.I."/>
            <person name="Kim Y.M."/>
            <person name="Seo E."/>
            <person name="Kim K.T."/>
            <person name="Kim M.S."/>
            <person name="Lee J.M."/>
            <person name="Cheong K."/>
            <person name="Shin H.S."/>
            <person name="Kim S.B."/>
            <person name="Han K."/>
            <person name="Lee J."/>
            <person name="Park M."/>
            <person name="Lee H.A."/>
            <person name="Lee H.Y."/>
            <person name="Lee Y."/>
            <person name="Oh S."/>
            <person name="Lee J.H."/>
            <person name="Choi E."/>
            <person name="Choi E."/>
            <person name="Lee S.E."/>
            <person name="Jeon J."/>
            <person name="Kim H."/>
            <person name="Choi G."/>
            <person name="Song H."/>
            <person name="Lee J."/>
            <person name="Lee S.C."/>
            <person name="Kwon J.K."/>
            <person name="Lee H.Y."/>
            <person name="Koo N."/>
            <person name="Hong Y."/>
            <person name="Kim R.W."/>
            <person name="Kang W.H."/>
            <person name="Huh J.H."/>
            <person name="Kang B.C."/>
            <person name="Yang T.J."/>
            <person name="Lee Y.H."/>
            <person name="Bennetzen J.L."/>
            <person name="Choi D."/>
        </authorList>
    </citation>
    <scope>NUCLEOTIDE SEQUENCE [LARGE SCALE GENOMIC DNA]</scope>
    <source>
        <strain evidence="4">cv. PBC81</strain>
    </source>
</reference>
<dbReference type="Gene3D" id="1.10.510.10">
    <property type="entry name" value="Transferase(Phosphotransferase) domain 1"/>
    <property type="match status" value="1"/>
</dbReference>
<comment type="similarity">
    <text evidence="1">Belongs to the SEC8 family.</text>
</comment>
<keyword evidence="1" id="KW-0268">Exocytosis</keyword>
<reference evidence="4" key="2">
    <citation type="journal article" date="2017" name="J. Anim. Genet.">
        <title>Multiple reference genome sequences of hot pepper reveal the massive evolution of plant disease resistance genes by retroduplication.</title>
        <authorList>
            <person name="Kim S."/>
            <person name="Park J."/>
            <person name="Yeom S.-I."/>
            <person name="Kim Y.-M."/>
            <person name="Seo E."/>
            <person name="Kim K.-T."/>
            <person name="Kim M.-S."/>
            <person name="Lee J.M."/>
            <person name="Cheong K."/>
            <person name="Shin H.-S."/>
            <person name="Kim S.-B."/>
            <person name="Han K."/>
            <person name="Lee J."/>
            <person name="Park M."/>
            <person name="Lee H.-A."/>
            <person name="Lee H.-Y."/>
            <person name="Lee Y."/>
            <person name="Oh S."/>
            <person name="Lee J.H."/>
            <person name="Choi E."/>
            <person name="Choi E."/>
            <person name="Lee S.E."/>
            <person name="Jeon J."/>
            <person name="Kim H."/>
            <person name="Choi G."/>
            <person name="Song H."/>
            <person name="Lee J."/>
            <person name="Lee S.-C."/>
            <person name="Kwon J.-K."/>
            <person name="Lee H.-Y."/>
            <person name="Koo N."/>
            <person name="Hong Y."/>
            <person name="Kim R.W."/>
            <person name="Kang W.-H."/>
            <person name="Huh J.H."/>
            <person name="Kang B.-C."/>
            <person name="Yang T.-J."/>
            <person name="Lee Y.-H."/>
            <person name="Bennetzen J.L."/>
            <person name="Choi D."/>
        </authorList>
    </citation>
    <scope>NUCLEOTIDE SEQUENCE [LARGE SCALE GENOMIC DNA]</scope>
    <source>
        <strain evidence="4">cv. PBC81</strain>
    </source>
</reference>
<dbReference type="GO" id="GO:0006893">
    <property type="term" value="P:Golgi to plasma membrane transport"/>
    <property type="evidence" value="ECO:0007669"/>
    <property type="project" value="TreeGrafter"/>
</dbReference>
<evidence type="ECO:0000256" key="2">
    <source>
        <dbReference type="SAM" id="MobiDB-lite"/>
    </source>
</evidence>
<dbReference type="PANTHER" id="PTHR14146:SF0">
    <property type="entry name" value="EXOCYST COMPLEX COMPONENT 4"/>
    <property type="match status" value="1"/>
</dbReference>
<name>A0A2G2WI15_CAPBA</name>
<dbReference type="InterPro" id="IPR039682">
    <property type="entry name" value="Sec8/EXOC4"/>
</dbReference>
<organism evidence="3 4">
    <name type="scientific">Capsicum baccatum</name>
    <name type="common">Peruvian pepper</name>
    <dbReference type="NCBI Taxonomy" id="33114"/>
    <lineage>
        <taxon>Eukaryota</taxon>
        <taxon>Viridiplantae</taxon>
        <taxon>Streptophyta</taxon>
        <taxon>Embryophyta</taxon>
        <taxon>Tracheophyta</taxon>
        <taxon>Spermatophyta</taxon>
        <taxon>Magnoliopsida</taxon>
        <taxon>eudicotyledons</taxon>
        <taxon>Gunneridae</taxon>
        <taxon>Pentapetalae</taxon>
        <taxon>asterids</taxon>
        <taxon>lamiids</taxon>
        <taxon>Solanales</taxon>
        <taxon>Solanaceae</taxon>
        <taxon>Solanoideae</taxon>
        <taxon>Capsiceae</taxon>
        <taxon>Capsicum</taxon>
    </lineage>
</organism>
<keyword evidence="1" id="KW-0813">Transport</keyword>
<dbReference type="GO" id="GO:0015031">
    <property type="term" value="P:protein transport"/>
    <property type="evidence" value="ECO:0007669"/>
    <property type="project" value="UniProtKB-KW"/>
</dbReference>
<feature type="region of interest" description="Disordered" evidence="2">
    <location>
        <begin position="168"/>
        <end position="196"/>
    </location>
</feature>
<proteinExistence type="inferred from homology"/>
<dbReference type="Proteomes" id="UP000224567">
    <property type="component" value="Unassembled WGS sequence"/>
</dbReference>
<dbReference type="STRING" id="33114.A0A2G2WI15"/>
<dbReference type="OrthoDB" id="272977at2759"/>
<evidence type="ECO:0000313" key="4">
    <source>
        <dbReference type="Proteomes" id="UP000224567"/>
    </source>
</evidence>
<dbReference type="AlphaFoldDB" id="A0A2G2WI15"/>
<keyword evidence="1" id="KW-0653">Protein transport</keyword>
<accession>A0A2G2WI15</accession>
<protein>
    <recommendedName>
        <fullName evidence="1">Exocyst complex component Sec8</fullName>
    </recommendedName>
</protein>
<dbReference type="GO" id="GO:0090522">
    <property type="term" value="P:vesicle tethering involved in exocytosis"/>
    <property type="evidence" value="ECO:0007669"/>
    <property type="project" value="UniProtKB-UniRule"/>
</dbReference>
<sequence>MVPFKDEKRFEVYINDDAMDQVVVDVAKKKLAETMQKEITDIQRFASVVSLAPKKVIHSFLNRDPASRLGSNGDTSEIKGYPFFRGITWQLLRCMLHVQLTLMLEQEVVQPDVRSELTKLRRVLFYKVLEDLHAHLYNKGEYSSTLFSISERLLNSDNHFGLFGAGDGSQRTSSIDGSSLVEGHGEDGEATLSDGNPASLRINGIDGASKDINIFSHQVPTWLLDSTPDEFVVERCQIKLVWGCGIID</sequence>
<evidence type="ECO:0000256" key="1">
    <source>
        <dbReference type="RuleBase" id="RU367079"/>
    </source>
</evidence>
<dbReference type="GO" id="GO:0006612">
    <property type="term" value="P:protein targeting to membrane"/>
    <property type="evidence" value="ECO:0007669"/>
    <property type="project" value="UniProtKB-UniRule"/>
</dbReference>
<evidence type="ECO:0000313" key="3">
    <source>
        <dbReference type="EMBL" id="PHT44888.1"/>
    </source>
</evidence>
<comment type="caution">
    <text evidence="3">The sequence shown here is derived from an EMBL/GenBank/DDBJ whole genome shotgun (WGS) entry which is preliminary data.</text>
</comment>
<gene>
    <name evidence="3" type="ORF">CQW23_14046</name>
</gene>
<dbReference type="GO" id="GO:0000145">
    <property type="term" value="C:exocyst"/>
    <property type="evidence" value="ECO:0007669"/>
    <property type="project" value="UniProtKB-UniRule"/>
</dbReference>
<comment type="function">
    <text evidence="1">Component of the exocyst complex involved in the docking of exocytic vesicles with fusion sites on the plasma membrane.</text>
</comment>
<dbReference type="PANTHER" id="PTHR14146">
    <property type="entry name" value="EXOCYST COMPLEX COMPONENT 4"/>
    <property type="match status" value="1"/>
</dbReference>
<dbReference type="EMBL" id="MLFT02000006">
    <property type="protein sequence ID" value="PHT44888.1"/>
    <property type="molecule type" value="Genomic_DNA"/>
</dbReference>